<comment type="subcellular location">
    <subcellularLocation>
        <location evidence="1">Bacterial flagellum basal body</location>
    </subcellularLocation>
</comment>
<dbReference type="EMBL" id="JBGLYH010000120">
    <property type="protein sequence ID" value="MEZ7198941.1"/>
    <property type="molecule type" value="Genomic_DNA"/>
</dbReference>
<dbReference type="InterPro" id="IPR010930">
    <property type="entry name" value="Flg_bb/hook_C_dom"/>
</dbReference>
<feature type="domain" description="Flagellar basal body rod protein N-terminal" evidence="4">
    <location>
        <begin position="6"/>
        <end position="32"/>
    </location>
</feature>
<comment type="similarity">
    <text evidence="2">Belongs to the flagella basal body rod proteins family.</text>
</comment>
<keyword evidence="6" id="KW-0969">Cilium</keyword>
<evidence type="ECO:0000256" key="2">
    <source>
        <dbReference type="ARBA" id="ARBA00009677"/>
    </source>
</evidence>
<dbReference type="PANTHER" id="PTHR30435">
    <property type="entry name" value="FLAGELLAR PROTEIN"/>
    <property type="match status" value="1"/>
</dbReference>
<accession>A0ABV4K9I3</accession>
<comment type="caution">
    <text evidence="6">The sequence shown here is derived from an EMBL/GenBank/DDBJ whole genome shotgun (WGS) entry which is preliminary data.</text>
</comment>
<dbReference type="Pfam" id="PF00460">
    <property type="entry name" value="Flg_bb_rod"/>
    <property type="match status" value="1"/>
</dbReference>
<organism evidence="6 7">
    <name type="scientific">Pseudodesulfovibrio karagichevae</name>
    <dbReference type="NCBI Taxonomy" id="3239305"/>
    <lineage>
        <taxon>Bacteria</taxon>
        <taxon>Pseudomonadati</taxon>
        <taxon>Thermodesulfobacteriota</taxon>
        <taxon>Desulfovibrionia</taxon>
        <taxon>Desulfovibrionales</taxon>
        <taxon>Desulfovibrionaceae</taxon>
    </lineage>
</organism>
<keyword evidence="7" id="KW-1185">Reference proteome</keyword>
<dbReference type="RefSeq" id="WP_371388417.1">
    <property type="nucleotide sequence ID" value="NZ_JBGLYH010000120.1"/>
</dbReference>
<dbReference type="InterPro" id="IPR001444">
    <property type="entry name" value="Flag_bb_rod_N"/>
</dbReference>
<name>A0ABV4K9I3_9BACT</name>
<dbReference type="PROSITE" id="PS00588">
    <property type="entry name" value="FLAGELLA_BB_ROD"/>
    <property type="match status" value="1"/>
</dbReference>
<dbReference type="Pfam" id="PF06429">
    <property type="entry name" value="Flg_bbr_C"/>
    <property type="match status" value="1"/>
</dbReference>
<evidence type="ECO:0000256" key="3">
    <source>
        <dbReference type="ARBA" id="ARBA00023143"/>
    </source>
</evidence>
<evidence type="ECO:0000259" key="4">
    <source>
        <dbReference type="Pfam" id="PF00460"/>
    </source>
</evidence>
<proteinExistence type="inferred from homology"/>
<evidence type="ECO:0000259" key="5">
    <source>
        <dbReference type="Pfam" id="PF06429"/>
    </source>
</evidence>
<protein>
    <submittedName>
        <fullName evidence="6">Flagellar basal body rod protein FlgC</fullName>
    </submittedName>
</protein>
<keyword evidence="3" id="KW-0975">Bacterial flagellum</keyword>
<keyword evidence="6" id="KW-0966">Cell projection</keyword>
<gene>
    <name evidence="6" type="ORF">AB6M95_19540</name>
</gene>
<dbReference type="InterPro" id="IPR019776">
    <property type="entry name" value="Flagellar_basal_body_rod_CS"/>
</dbReference>
<sequence length="108" mass="11249">MSDANISALSALSTVQEVTANNIANMNTDGFKASSVALRSGPGDQGVEVAAITESATPGSMLHGVETSNTDIGRETVDMITTSRAFEANTTFIRADEEMTGHLLNMIA</sequence>
<dbReference type="Proteomes" id="UP001568698">
    <property type="component" value="Unassembled WGS sequence"/>
</dbReference>
<keyword evidence="6" id="KW-0282">Flagellum</keyword>
<dbReference type="PANTHER" id="PTHR30435:SF19">
    <property type="entry name" value="FLAGELLAR BASAL-BODY ROD PROTEIN FLGG"/>
    <property type="match status" value="1"/>
</dbReference>
<evidence type="ECO:0000256" key="1">
    <source>
        <dbReference type="ARBA" id="ARBA00004117"/>
    </source>
</evidence>
<evidence type="ECO:0000313" key="7">
    <source>
        <dbReference type="Proteomes" id="UP001568698"/>
    </source>
</evidence>
<feature type="domain" description="Flagellar basal-body/hook protein C-terminal" evidence="5">
    <location>
        <begin position="65"/>
        <end position="106"/>
    </location>
</feature>
<evidence type="ECO:0000313" key="6">
    <source>
        <dbReference type="EMBL" id="MEZ7198941.1"/>
    </source>
</evidence>
<reference evidence="6 7" key="1">
    <citation type="submission" date="2024-08" db="EMBL/GenBank/DDBJ databases">
        <title>Sulfate-reducing bacteria isolated from formation water of the oil field in Kazakhstan and description of Pseudodesulfovibrio sp.</title>
        <authorList>
            <person name="Bidzhieva S.K."/>
            <person name="Tourova T.P."/>
            <person name="Grouzdev D.S."/>
            <person name="Beletsky A.V."/>
            <person name="Sokolova D.S."/>
            <person name="Samigullina S.R."/>
            <person name="Poltaraus A.B."/>
            <person name="Avtukh A.N."/>
            <person name="Tereshina V.M."/>
            <person name="Zhaparov N.S."/>
            <person name="Mardanov A.V."/>
            <person name="Nazina T.N."/>
        </authorList>
    </citation>
    <scope>NUCLEOTIDE SEQUENCE [LARGE SCALE GENOMIC DNA]</scope>
    <source>
        <strain evidence="6 7">9FUS</strain>
    </source>
</reference>